<dbReference type="Gramene" id="OMO67852">
    <property type="protein sequence ID" value="OMO67852"/>
    <property type="gene ID" value="CCACVL1_20264"/>
</dbReference>
<evidence type="ECO:0000313" key="2">
    <source>
        <dbReference type="Proteomes" id="UP000188268"/>
    </source>
</evidence>
<comment type="caution">
    <text evidence="1">The sequence shown here is derived from an EMBL/GenBank/DDBJ whole genome shotgun (WGS) entry which is preliminary data.</text>
</comment>
<gene>
    <name evidence="1" type="ORF">CCACVL1_20264</name>
</gene>
<accession>A0A1R3HBZ3</accession>
<dbReference type="OrthoDB" id="1931061at2759"/>
<dbReference type="EMBL" id="AWWV01012342">
    <property type="protein sequence ID" value="OMO67852.1"/>
    <property type="molecule type" value="Genomic_DNA"/>
</dbReference>
<dbReference type="Gene3D" id="2.40.50.140">
    <property type="entry name" value="Nucleic acid-binding proteins"/>
    <property type="match status" value="2"/>
</dbReference>
<keyword evidence="2" id="KW-1185">Reference proteome</keyword>
<organism evidence="1 2">
    <name type="scientific">Corchorus capsularis</name>
    <name type="common">Jute</name>
    <dbReference type="NCBI Taxonomy" id="210143"/>
    <lineage>
        <taxon>Eukaryota</taxon>
        <taxon>Viridiplantae</taxon>
        <taxon>Streptophyta</taxon>
        <taxon>Embryophyta</taxon>
        <taxon>Tracheophyta</taxon>
        <taxon>Spermatophyta</taxon>
        <taxon>Magnoliopsida</taxon>
        <taxon>eudicotyledons</taxon>
        <taxon>Gunneridae</taxon>
        <taxon>Pentapetalae</taxon>
        <taxon>rosids</taxon>
        <taxon>malvids</taxon>
        <taxon>Malvales</taxon>
        <taxon>Malvaceae</taxon>
        <taxon>Grewioideae</taxon>
        <taxon>Apeibeae</taxon>
        <taxon>Corchorus</taxon>
    </lineage>
</organism>
<dbReference type="Proteomes" id="UP000188268">
    <property type="component" value="Unassembled WGS sequence"/>
</dbReference>
<protein>
    <submittedName>
        <fullName evidence="1">Nucleic acid-binding protein</fullName>
    </submittedName>
</protein>
<name>A0A1R3HBZ3_COCAP</name>
<dbReference type="InterPro" id="IPR012340">
    <property type="entry name" value="NA-bd_OB-fold"/>
</dbReference>
<reference evidence="1 2" key="1">
    <citation type="submission" date="2013-09" db="EMBL/GenBank/DDBJ databases">
        <title>Corchorus capsularis genome sequencing.</title>
        <authorList>
            <person name="Alam M."/>
            <person name="Haque M.S."/>
            <person name="Islam M.S."/>
            <person name="Emdad E.M."/>
            <person name="Islam M.M."/>
            <person name="Ahmed B."/>
            <person name="Halim A."/>
            <person name="Hossen Q.M.M."/>
            <person name="Hossain M.Z."/>
            <person name="Ahmed R."/>
            <person name="Khan M.M."/>
            <person name="Islam R."/>
            <person name="Rashid M.M."/>
            <person name="Khan S.A."/>
            <person name="Rahman M.S."/>
            <person name="Alam M."/>
        </authorList>
    </citation>
    <scope>NUCLEOTIDE SEQUENCE [LARGE SCALE GENOMIC DNA]</scope>
    <source>
        <strain evidence="2">cv. CVL-1</strain>
        <tissue evidence="1">Whole seedling</tissue>
    </source>
</reference>
<proteinExistence type="predicted"/>
<evidence type="ECO:0000313" key="1">
    <source>
        <dbReference type="EMBL" id="OMO67852.1"/>
    </source>
</evidence>
<sequence>MVNTNLNQLHPPAVNEAIKLRVARAWDCILLGSERIVGFAFVATDKQGNAIHVQANAEDAEIFKDLVIEGALYLIAAFRLTRANVTHVAVQRDLMMWLTKRSVLRLLPDNLSPYPRHFFELYAEENFPRMANNNAFLVDVGMVMTITQEISVEHPSEDRISRKRVLTIGSLLTTITLWDKSLDMIDVPEMLSMKPKPVVLFAGMLVKAGHSDPALTSCCATKLYVNLDLDETAMVQAIYEEMEGNVRLLPPPA</sequence>
<dbReference type="OMA" id="FPRMANN"/>
<dbReference type="SUPFAM" id="SSF50249">
    <property type="entry name" value="Nucleic acid-binding proteins"/>
    <property type="match status" value="2"/>
</dbReference>
<dbReference type="AlphaFoldDB" id="A0A1R3HBZ3"/>
<dbReference type="PANTHER" id="PTHR47165:SF4">
    <property type="entry name" value="OS03G0429900 PROTEIN"/>
    <property type="match status" value="1"/>
</dbReference>
<dbReference type="PANTHER" id="PTHR47165">
    <property type="entry name" value="OS03G0429900 PROTEIN"/>
    <property type="match status" value="1"/>
</dbReference>